<evidence type="ECO:0000259" key="5">
    <source>
        <dbReference type="Pfam" id="PF04542"/>
    </source>
</evidence>
<dbReference type="EMBL" id="CP132315">
    <property type="protein sequence ID" value="WLS05934.1"/>
    <property type="molecule type" value="Genomic_DNA"/>
</dbReference>
<keyword evidence="2" id="KW-0805">Transcription regulation</keyword>
<dbReference type="Gene3D" id="1.10.10.10">
    <property type="entry name" value="Winged helix-like DNA-binding domain superfamily/Winged helix DNA-binding domain"/>
    <property type="match status" value="1"/>
</dbReference>
<evidence type="ECO:0000256" key="1">
    <source>
        <dbReference type="ARBA" id="ARBA00010641"/>
    </source>
</evidence>
<dbReference type="SUPFAM" id="SSF88659">
    <property type="entry name" value="Sigma3 and sigma4 domains of RNA polymerase sigma factors"/>
    <property type="match status" value="1"/>
</dbReference>
<keyword evidence="4" id="KW-0804">Transcription</keyword>
<geneLocation type="plasmid" evidence="7 8">
    <name>unnamed1</name>
</geneLocation>
<reference evidence="7 8" key="1">
    <citation type="submission" date="2023-08" db="EMBL/GenBank/DDBJ databases">
        <title>Pathogen: clinical or host-associated sample.</title>
        <authorList>
            <person name="Hergert J."/>
            <person name="Casey R."/>
            <person name="Wagner J."/>
            <person name="Young E.L."/>
            <person name="Oakeson K.F."/>
        </authorList>
    </citation>
    <scope>NUCLEOTIDE SEQUENCE [LARGE SCALE GENOMIC DNA]</scope>
    <source>
        <strain evidence="7 8">UPHL-collab-2</strain>
        <plasmid evidence="7 8">unnamed1</plasmid>
    </source>
</reference>
<proteinExistence type="inferred from homology"/>
<feature type="domain" description="RNA polymerase sigma factor 70 region 4 type 2" evidence="6">
    <location>
        <begin position="112"/>
        <end position="163"/>
    </location>
</feature>
<dbReference type="InterPro" id="IPR007627">
    <property type="entry name" value="RNA_pol_sigma70_r2"/>
</dbReference>
<gene>
    <name evidence="7" type="ORF">Q9315_18905</name>
</gene>
<dbReference type="NCBIfam" id="TIGR02937">
    <property type="entry name" value="sigma70-ECF"/>
    <property type="match status" value="1"/>
</dbReference>
<evidence type="ECO:0000256" key="4">
    <source>
        <dbReference type="ARBA" id="ARBA00023163"/>
    </source>
</evidence>
<dbReference type="Pfam" id="PF08281">
    <property type="entry name" value="Sigma70_r4_2"/>
    <property type="match status" value="1"/>
</dbReference>
<evidence type="ECO:0000259" key="6">
    <source>
        <dbReference type="Pfam" id="PF08281"/>
    </source>
</evidence>
<keyword evidence="8" id="KW-1185">Reference proteome</keyword>
<dbReference type="PANTHER" id="PTHR43133">
    <property type="entry name" value="RNA POLYMERASE ECF-TYPE SIGMA FACTO"/>
    <property type="match status" value="1"/>
</dbReference>
<evidence type="ECO:0000256" key="2">
    <source>
        <dbReference type="ARBA" id="ARBA00023015"/>
    </source>
</evidence>
<dbReference type="InterPro" id="IPR039425">
    <property type="entry name" value="RNA_pol_sigma-70-like"/>
</dbReference>
<evidence type="ECO:0000313" key="7">
    <source>
        <dbReference type="EMBL" id="WLS05934.1"/>
    </source>
</evidence>
<evidence type="ECO:0000313" key="8">
    <source>
        <dbReference type="Proteomes" id="UP001225788"/>
    </source>
</evidence>
<dbReference type="RefSeq" id="WP_306162325.1">
    <property type="nucleotide sequence ID" value="NZ_CP132315.1"/>
</dbReference>
<protein>
    <submittedName>
        <fullName evidence="7">Sigma-70 family RNA polymerase sigma factor</fullName>
    </submittedName>
</protein>
<feature type="domain" description="RNA polymerase sigma-70 region 2" evidence="5">
    <location>
        <begin position="21"/>
        <end position="85"/>
    </location>
</feature>
<dbReference type="InterPro" id="IPR013325">
    <property type="entry name" value="RNA_pol_sigma_r2"/>
</dbReference>
<keyword evidence="7" id="KW-0614">Plasmid</keyword>
<dbReference type="InterPro" id="IPR013249">
    <property type="entry name" value="RNA_pol_sigma70_r4_t2"/>
</dbReference>
<dbReference type="Proteomes" id="UP001225788">
    <property type="component" value="Plasmid unnamed1"/>
</dbReference>
<dbReference type="SUPFAM" id="SSF88946">
    <property type="entry name" value="Sigma2 domain of RNA polymerase sigma factors"/>
    <property type="match status" value="1"/>
</dbReference>
<dbReference type="PANTHER" id="PTHR43133:SF25">
    <property type="entry name" value="RNA POLYMERASE SIGMA FACTOR RFAY-RELATED"/>
    <property type="match status" value="1"/>
</dbReference>
<dbReference type="Pfam" id="PF04542">
    <property type="entry name" value="Sigma70_r2"/>
    <property type="match status" value="1"/>
</dbReference>
<dbReference type="CDD" id="cd06171">
    <property type="entry name" value="Sigma70_r4"/>
    <property type="match status" value="1"/>
</dbReference>
<keyword evidence="3" id="KW-0731">Sigma factor</keyword>
<comment type="similarity">
    <text evidence="1">Belongs to the sigma-70 factor family. ECF subfamily.</text>
</comment>
<dbReference type="InterPro" id="IPR014284">
    <property type="entry name" value="RNA_pol_sigma-70_dom"/>
</dbReference>
<dbReference type="Gene3D" id="1.10.1740.10">
    <property type="match status" value="1"/>
</dbReference>
<name>A0ABY9KD60_9HYPH</name>
<organism evidence="7 8">
    <name type="scientific">Shinella oryzae</name>
    <dbReference type="NCBI Taxonomy" id="2871820"/>
    <lineage>
        <taxon>Bacteria</taxon>
        <taxon>Pseudomonadati</taxon>
        <taxon>Pseudomonadota</taxon>
        <taxon>Alphaproteobacteria</taxon>
        <taxon>Hyphomicrobiales</taxon>
        <taxon>Rhizobiaceae</taxon>
        <taxon>Shinella</taxon>
    </lineage>
</organism>
<dbReference type="InterPro" id="IPR036388">
    <property type="entry name" value="WH-like_DNA-bd_sf"/>
</dbReference>
<accession>A0ABY9KD60</accession>
<sequence length="173" mass="19066">MALSRRLPDASRDTTKERVASLIPALRAFARTFTVNPADGDDLVQETLVRALRSLESFRAGTSLKSWLFTIMRNTYCTQYRKRVRESPGATDCVSLQLVTAAGQEWSVAESEVKAALSRLSEDQQQILIMVAGFGFSYEEAACVTDCAVGTVKSRLNRAREALAQEMGGNPLR</sequence>
<dbReference type="InterPro" id="IPR013324">
    <property type="entry name" value="RNA_pol_sigma_r3/r4-like"/>
</dbReference>
<evidence type="ECO:0000256" key="3">
    <source>
        <dbReference type="ARBA" id="ARBA00023082"/>
    </source>
</evidence>